<dbReference type="GO" id="GO:0008270">
    <property type="term" value="F:zinc ion binding"/>
    <property type="evidence" value="ECO:0007669"/>
    <property type="project" value="UniProtKB-KW"/>
</dbReference>
<name>A0AAV6HMK8_9ERIC</name>
<proteinExistence type="inferred from homology"/>
<dbReference type="GO" id="GO:0061630">
    <property type="term" value="F:ubiquitin protein ligase activity"/>
    <property type="evidence" value="ECO:0007669"/>
    <property type="project" value="UniProtKB-EC"/>
</dbReference>
<gene>
    <name evidence="12" type="ORF">RHGRI_036206</name>
</gene>
<evidence type="ECO:0000313" key="12">
    <source>
        <dbReference type="EMBL" id="KAG5515083.1"/>
    </source>
</evidence>
<dbReference type="Pfam" id="PF13639">
    <property type="entry name" value="zf-RING_2"/>
    <property type="match status" value="1"/>
</dbReference>
<comment type="similarity">
    <text evidence="7">Belongs to the RING-type zinc finger family. ATL subfamily.</text>
</comment>
<keyword evidence="13" id="KW-1185">Reference proteome</keyword>
<protein>
    <recommendedName>
        <fullName evidence="2">RING-type E3 ubiquitin transferase</fullName>
        <ecNumber evidence="2">2.3.2.27</ecNumber>
    </recommendedName>
</protein>
<dbReference type="InterPro" id="IPR013083">
    <property type="entry name" value="Znf_RING/FYVE/PHD"/>
</dbReference>
<keyword evidence="3" id="KW-0479">Metal-binding</keyword>
<comment type="caution">
    <text evidence="12">The sequence shown here is derived from an EMBL/GenBank/DDBJ whole genome shotgun (WGS) entry which is preliminary data.</text>
</comment>
<dbReference type="EMBL" id="JACTNZ010000013">
    <property type="protein sequence ID" value="KAG5515083.1"/>
    <property type="molecule type" value="Genomic_DNA"/>
</dbReference>
<keyword evidence="10" id="KW-0812">Transmembrane</keyword>
<feature type="domain" description="RING-type" evidence="11">
    <location>
        <begin position="143"/>
        <end position="185"/>
    </location>
</feature>
<evidence type="ECO:0000256" key="2">
    <source>
        <dbReference type="ARBA" id="ARBA00012483"/>
    </source>
</evidence>
<evidence type="ECO:0000256" key="6">
    <source>
        <dbReference type="ARBA" id="ARBA00022833"/>
    </source>
</evidence>
<evidence type="ECO:0000256" key="8">
    <source>
        <dbReference type="PROSITE-ProRule" id="PRU00175"/>
    </source>
</evidence>
<keyword evidence="5" id="KW-0833">Ubl conjugation pathway</keyword>
<feature type="region of interest" description="Disordered" evidence="9">
    <location>
        <begin position="223"/>
        <end position="242"/>
    </location>
</feature>
<feature type="transmembrane region" description="Helical" evidence="10">
    <location>
        <begin position="54"/>
        <end position="80"/>
    </location>
</feature>
<evidence type="ECO:0000256" key="5">
    <source>
        <dbReference type="ARBA" id="ARBA00022786"/>
    </source>
</evidence>
<evidence type="ECO:0000256" key="7">
    <source>
        <dbReference type="ARBA" id="ARBA00024209"/>
    </source>
</evidence>
<dbReference type="EC" id="2.3.2.27" evidence="2"/>
<evidence type="ECO:0000256" key="1">
    <source>
        <dbReference type="ARBA" id="ARBA00000900"/>
    </source>
</evidence>
<evidence type="ECO:0000256" key="10">
    <source>
        <dbReference type="SAM" id="Phobius"/>
    </source>
</evidence>
<keyword evidence="10" id="KW-1133">Transmembrane helix</keyword>
<dbReference type="AlphaFoldDB" id="A0AAV6HMK8"/>
<dbReference type="CDD" id="cd16461">
    <property type="entry name" value="RING-H2_EL5-like"/>
    <property type="match status" value="1"/>
</dbReference>
<sequence>MLRSQNPFYIFSRHFLTLLRRVKMLSSTPTIQALRNPAQRSISSSSYGSGGGDLISSALVALLLVIVFVALLHIYAKLFLTRQNQSPPRMITTQVFSPSLLLAHTRFRRHPDNYPTKGLDSSAIAKIPLFVYREEENPEELECVICLTAFEGGEIGRKLGKCGHGFHVDCIDMWLGSHPSCPTCRASAGGTQGGEVSSEVSNVADASGDSVSVSEIVVEVPSSGDAREVGGMGGGGEASMVRSSGSQAAAGLGGSLKRMLSWSV</sequence>
<organism evidence="12 13">
    <name type="scientific">Rhododendron griersonianum</name>
    <dbReference type="NCBI Taxonomy" id="479676"/>
    <lineage>
        <taxon>Eukaryota</taxon>
        <taxon>Viridiplantae</taxon>
        <taxon>Streptophyta</taxon>
        <taxon>Embryophyta</taxon>
        <taxon>Tracheophyta</taxon>
        <taxon>Spermatophyta</taxon>
        <taxon>Magnoliopsida</taxon>
        <taxon>eudicotyledons</taxon>
        <taxon>Gunneridae</taxon>
        <taxon>Pentapetalae</taxon>
        <taxon>asterids</taxon>
        <taxon>Ericales</taxon>
        <taxon>Ericaceae</taxon>
        <taxon>Ericoideae</taxon>
        <taxon>Rhodoreae</taxon>
        <taxon>Rhododendron</taxon>
    </lineage>
</organism>
<comment type="catalytic activity">
    <reaction evidence="1">
        <text>S-ubiquitinyl-[E2 ubiquitin-conjugating enzyme]-L-cysteine + [acceptor protein]-L-lysine = [E2 ubiquitin-conjugating enzyme]-L-cysteine + N(6)-ubiquitinyl-[acceptor protein]-L-lysine.</text>
        <dbReference type="EC" id="2.3.2.27"/>
    </reaction>
</comment>
<keyword evidence="10" id="KW-0472">Membrane</keyword>
<evidence type="ECO:0000256" key="9">
    <source>
        <dbReference type="SAM" id="MobiDB-lite"/>
    </source>
</evidence>
<accession>A0AAV6HMK8</accession>
<evidence type="ECO:0000256" key="4">
    <source>
        <dbReference type="ARBA" id="ARBA00022771"/>
    </source>
</evidence>
<dbReference type="Proteomes" id="UP000823749">
    <property type="component" value="Chromosome 13"/>
</dbReference>
<dbReference type="PANTHER" id="PTHR14155">
    <property type="entry name" value="RING FINGER DOMAIN-CONTAINING"/>
    <property type="match status" value="1"/>
</dbReference>
<reference evidence="12 13" key="1">
    <citation type="submission" date="2020-08" db="EMBL/GenBank/DDBJ databases">
        <title>Plant Genome Project.</title>
        <authorList>
            <person name="Zhang R.-G."/>
        </authorList>
    </citation>
    <scope>NUCLEOTIDE SEQUENCE [LARGE SCALE GENOMIC DNA]</scope>
    <source>
        <strain evidence="12">WSP0</strain>
        <tissue evidence="12">Leaf</tissue>
    </source>
</reference>
<keyword evidence="6" id="KW-0862">Zinc</keyword>
<evidence type="ECO:0000313" key="13">
    <source>
        <dbReference type="Proteomes" id="UP000823749"/>
    </source>
</evidence>
<keyword evidence="4 8" id="KW-0863">Zinc-finger</keyword>
<dbReference type="PANTHER" id="PTHR14155:SF627">
    <property type="entry name" value="OS06G0192800 PROTEIN"/>
    <property type="match status" value="1"/>
</dbReference>
<dbReference type="InterPro" id="IPR001841">
    <property type="entry name" value="Znf_RING"/>
</dbReference>
<dbReference type="SMART" id="SM00184">
    <property type="entry name" value="RING"/>
    <property type="match status" value="1"/>
</dbReference>
<dbReference type="SUPFAM" id="SSF57850">
    <property type="entry name" value="RING/U-box"/>
    <property type="match status" value="1"/>
</dbReference>
<dbReference type="InterPro" id="IPR053238">
    <property type="entry name" value="RING-H2_zinc_finger"/>
</dbReference>
<dbReference type="PROSITE" id="PS50089">
    <property type="entry name" value="ZF_RING_2"/>
    <property type="match status" value="1"/>
</dbReference>
<evidence type="ECO:0000259" key="11">
    <source>
        <dbReference type="PROSITE" id="PS50089"/>
    </source>
</evidence>
<evidence type="ECO:0000256" key="3">
    <source>
        <dbReference type="ARBA" id="ARBA00022723"/>
    </source>
</evidence>
<dbReference type="Gene3D" id="3.30.40.10">
    <property type="entry name" value="Zinc/RING finger domain, C3HC4 (zinc finger)"/>
    <property type="match status" value="1"/>
</dbReference>